<dbReference type="EMBL" id="QGDH01000073">
    <property type="protein sequence ID" value="RAR09688.1"/>
    <property type="molecule type" value="Genomic_DNA"/>
</dbReference>
<feature type="compositionally biased region" description="Polar residues" evidence="1">
    <location>
        <begin position="49"/>
        <end position="58"/>
    </location>
</feature>
<accession>A0A364N226</accession>
<dbReference type="Proteomes" id="UP000249619">
    <property type="component" value="Unassembled WGS sequence"/>
</dbReference>
<sequence length="58" mass="6121">MSQVPNPKEARISPPTQQCASAISTGIPSAPTEYQILPNPSPHAKRQTDAVSTGNVYS</sequence>
<evidence type="ECO:0000313" key="2">
    <source>
        <dbReference type="EMBL" id="RAR09688.1"/>
    </source>
</evidence>
<protein>
    <submittedName>
        <fullName evidence="2">Uncharacterized protein</fullName>
    </submittedName>
</protein>
<evidence type="ECO:0000313" key="3">
    <source>
        <dbReference type="Proteomes" id="UP000249619"/>
    </source>
</evidence>
<proteinExistence type="predicted"/>
<reference evidence="3" key="1">
    <citation type="submission" date="2018-05" db="EMBL/GenBank/DDBJ databases">
        <title>Draft genome sequence of Stemphylium lycopersici strain CIDEFI 213.</title>
        <authorList>
            <person name="Medina R."/>
            <person name="Franco M.E.E."/>
            <person name="Lucentini C.G."/>
            <person name="Saparrat M.C.N."/>
            <person name="Balatti P.A."/>
        </authorList>
    </citation>
    <scope>NUCLEOTIDE SEQUENCE [LARGE SCALE GENOMIC DNA]</scope>
    <source>
        <strain evidence="3">CIDEFI 213</strain>
    </source>
</reference>
<organism evidence="2 3">
    <name type="scientific">Stemphylium lycopersici</name>
    <name type="common">Tomato gray leaf spot disease fungus</name>
    <name type="synonym">Thyrospora lycopersici</name>
    <dbReference type="NCBI Taxonomy" id="183478"/>
    <lineage>
        <taxon>Eukaryota</taxon>
        <taxon>Fungi</taxon>
        <taxon>Dikarya</taxon>
        <taxon>Ascomycota</taxon>
        <taxon>Pezizomycotina</taxon>
        <taxon>Dothideomycetes</taxon>
        <taxon>Pleosporomycetidae</taxon>
        <taxon>Pleosporales</taxon>
        <taxon>Pleosporineae</taxon>
        <taxon>Pleosporaceae</taxon>
        <taxon>Stemphylium</taxon>
    </lineage>
</organism>
<feature type="region of interest" description="Disordered" evidence="1">
    <location>
        <begin position="1"/>
        <end position="58"/>
    </location>
</feature>
<evidence type="ECO:0000256" key="1">
    <source>
        <dbReference type="SAM" id="MobiDB-lite"/>
    </source>
</evidence>
<feature type="compositionally biased region" description="Polar residues" evidence="1">
    <location>
        <begin position="14"/>
        <end position="27"/>
    </location>
</feature>
<gene>
    <name evidence="2" type="ORF">DDE83_005444</name>
</gene>
<comment type="caution">
    <text evidence="2">The sequence shown here is derived from an EMBL/GenBank/DDBJ whole genome shotgun (WGS) entry which is preliminary data.</text>
</comment>
<dbReference type="AlphaFoldDB" id="A0A364N226"/>
<name>A0A364N226_STELY</name>
<keyword evidence="3" id="KW-1185">Reference proteome</keyword>